<keyword evidence="2" id="KW-0732">Signal</keyword>
<organism evidence="3 4">
    <name type="scientific">Tritrichomonas musculus</name>
    <dbReference type="NCBI Taxonomy" id="1915356"/>
    <lineage>
        <taxon>Eukaryota</taxon>
        <taxon>Metamonada</taxon>
        <taxon>Parabasalia</taxon>
        <taxon>Tritrichomonadida</taxon>
        <taxon>Tritrichomonadidae</taxon>
        <taxon>Tritrichomonas</taxon>
    </lineage>
</organism>
<keyword evidence="1" id="KW-1133">Transmembrane helix</keyword>
<gene>
    <name evidence="3" type="ORF">M9Y10_038996</name>
</gene>
<comment type="caution">
    <text evidence="3">The sequence shown here is derived from an EMBL/GenBank/DDBJ whole genome shotgun (WGS) entry which is preliminary data.</text>
</comment>
<feature type="chain" id="PRO_5045122769" evidence="2">
    <location>
        <begin position="18"/>
        <end position="1038"/>
    </location>
</feature>
<dbReference type="EMBL" id="JAPFFF010000006">
    <property type="protein sequence ID" value="KAK8887937.1"/>
    <property type="molecule type" value="Genomic_DNA"/>
</dbReference>
<feature type="signal peptide" evidence="2">
    <location>
        <begin position="1"/>
        <end position="17"/>
    </location>
</feature>
<sequence length="1038" mass="117282">MLFFLAALCFSSEYTICFYDTNQSMCPTPSERYTPSQFTAFLENDYSNATLANVYIYADLSSKYFPLNKFPIATINMYGQNRRHSIVFEEQHITEFKNRISFYDLIVLARSSTKFNKVAFIRTAVNQINPSDSNIEIDPLVANDLIIDTTSLINVETVISPIIEIQFPNFATASQQTFYVIGDTSLKITNLLDGSMISFYGDSIIFNKDQNYIYINTAYWHGSTSIIQPSNTKIALQYLMANMTLKDKVINYVLASNSILALNECIWPTLDRVRLELTPSENTSIILSAINIPLFVKGTANNMSIITNSSSLFIPALNITDSNSIKVSSLLKTPTIFTIGTIYCLSSRNNMELTDPNTILITQILGVKQSIFQGIGSGQYSLFQYPPMIMTIHLSNLNTLYGSHTLVIPFSIEDILQRGSLEVDKLNGTLEIFPNIVGNPTIADIKHHEKTSIIVYSSKNPINNVTVNFNKRGLRGFTEGTNIYDYFSEYDQTDFKYQIIIRQTRSIDQVNDKFCIALDESYCPSELQATFVQEGWQAYADHEIAEMSFYVYNTTDFILDFSKYDNPVVNFYGYDNSTVQVDGNSIEYNISYLVARNINFNITNGPKLTLGYSADLENVHFINQSLDFIDTDTYNFISDYVSFPNVKEELVVIGSQLAGFYDFGMSTITLGTETITLTIGSRTIKLPVDANIGTRYRFYFTEKSENKEVTIIKDSNANISYTVDISALPNSAKFKLINFGNQNYTNPIIKFLTFGSEITLDGEHPPVSFYDLIDGAVIRFNNEKTYMDHSFDASANVTLTSTDSLKKQATVVFKNIILPSHLIWVTKNVYVTIQDSYAVGGPSTFSQLHIDGNLTFYKGPALSAKDLSTENNAQLYIPYSFNSMPQINFTSKEKVTFKSLVMEFVPPIDENVFIHRNFKLYEDSMFDVLCGNFNCDSVEMVYISEIKYFNGDLCAFEKKCVKDPIHGQCLRMWFNSEKDPPDDSAKNKKKTKMTNVIIGVICGVVVLAIIVVLIIFIYKRKQEMPESLTANLMVADSK</sequence>
<keyword evidence="1" id="KW-0472">Membrane</keyword>
<evidence type="ECO:0000256" key="2">
    <source>
        <dbReference type="SAM" id="SignalP"/>
    </source>
</evidence>
<accession>A0ABR2KAL4</accession>
<feature type="transmembrane region" description="Helical" evidence="1">
    <location>
        <begin position="996"/>
        <end position="1018"/>
    </location>
</feature>
<protein>
    <submittedName>
        <fullName evidence="3">Uncharacterized protein</fullName>
    </submittedName>
</protein>
<keyword evidence="4" id="KW-1185">Reference proteome</keyword>
<keyword evidence="1" id="KW-0812">Transmembrane</keyword>
<reference evidence="3 4" key="1">
    <citation type="submission" date="2024-04" db="EMBL/GenBank/DDBJ databases">
        <title>Tritrichomonas musculus Genome.</title>
        <authorList>
            <person name="Alves-Ferreira E."/>
            <person name="Grigg M."/>
            <person name="Lorenzi H."/>
            <person name="Galac M."/>
        </authorList>
    </citation>
    <scope>NUCLEOTIDE SEQUENCE [LARGE SCALE GENOMIC DNA]</scope>
    <source>
        <strain evidence="3 4">EAF2021</strain>
    </source>
</reference>
<evidence type="ECO:0000256" key="1">
    <source>
        <dbReference type="SAM" id="Phobius"/>
    </source>
</evidence>
<name>A0ABR2KAL4_9EUKA</name>
<proteinExistence type="predicted"/>
<dbReference type="Proteomes" id="UP001470230">
    <property type="component" value="Unassembled WGS sequence"/>
</dbReference>
<evidence type="ECO:0000313" key="3">
    <source>
        <dbReference type="EMBL" id="KAK8887937.1"/>
    </source>
</evidence>
<evidence type="ECO:0000313" key="4">
    <source>
        <dbReference type="Proteomes" id="UP001470230"/>
    </source>
</evidence>